<reference evidence="3" key="1">
    <citation type="submission" date="2012-06" db="EMBL/GenBank/DDBJ databases">
        <title>The complete genome of Flexibacter litoralis DSM 6794.</title>
        <authorList>
            <person name="Lucas S."/>
            <person name="Copeland A."/>
            <person name="Lapidus A."/>
            <person name="Glavina del Rio T."/>
            <person name="Dalin E."/>
            <person name="Tice H."/>
            <person name="Bruce D."/>
            <person name="Goodwin L."/>
            <person name="Pitluck S."/>
            <person name="Peters L."/>
            <person name="Ovchinnikova G."/>
            <person name="Lu M."/>
            <person name="Kyrpides N."/>
            <person name="Mavromatis K."/>
            <person name="Ivanova N."/>
            <person name="Brettin T."/>
            <person name="Detter J.C."/>
            <person name="Han C."/>
            <person name="Larimer F."/>
            <person name="Land M."/>
            <person name="Hauser L."/>
            <person name="Markowitz V."/>
            <person name="Cheng J.-F."/>
            <person name="Hugenholtz P."/>
            <person name="Woyke T."/>
            <person name="Wu D."/>
            <person name="Spring S."/>
            <person name="Lang E."/>
            <person name="Kopitz M."/>
            <person name="Brambilla E."/>
            <person name="Klenk H.-P."/>
            <person name="Eisen J.A."/>
        </authorList>
    </citation>
    <scope>NUCLEOTIDE SEQUENCE [LARGE SCALE GENOMIC DNA]</scope>
    <source>
        <strain evidence="3">ATCC 23117 / DSM 6794 / NBRC 15988 / NCIMB 1366 / Sio-4</strain>
    </source>
</reference>
<dbReference type="STRING" id="880071.Fleli_3225"/>
<name>I4ANM1_BERLS</name>
<organism evidence="2 3">
    <name type="scientific">Bernardetia litoralis (strain ATCC 23117 / DSM 6794 / NBRC 15988 / NCIMB 1366 / Fx l1 / Sio-4)</name>
    <name type="common">Flexibacter litoralis</name>
    <dbReference type="NCBI Taxonomy" id="880071"/>
    <lineage>
        <taxon>Bacteria</taxon>
        <taxon>Pseudomonadati</taxon>
        <taxon>Bacteroidota</taxon>
        <taxon>Cytophagia</taxon>
        <taxon>Cytophagales</taxon>
        <taxon>Bernardetiaceae</taxon>
        <taxon>Bernardetia</taxon>
    </lineage>
</organism>
<dbReference type="EMBL" id="CP003345">
    <property type="protein sequence ID" value="AFM05556.1"/>
    <property type="molecule type" value="Genomic_DNA"/>
</dbReference>
<feature type="transmembrane region" description="Helical" evidence="1">
    <location>
        <begin position="12"/>
        <end position="30"/>
    </location>
</feature>
<evidence type="ECO:0000313" key="2">
    <source>
        <dbReference type="EMBL" id="AFM05556.1"/>
    </source>
</evidence>
<dbReference type="KEGG" id="fli:Fleli_3225"/>
<sequence precursor="true">MKGLKRIKIKLIYLFYFMILPSFMIISTTSCSSQRGHTLKKKKLKRGRRIPCPVKDC</sequence>
<keyword evidence="1" id="KW-0472">Membrane</keyword>
<keyword evidence="1" id="KW-0812">Transmembrane</keyword>
<keyword evidence="3" id="KW-1185">Reference proteome</keyword>
<protein>
    <submittedName>
        <fullName evidence="2">Uncharacterized protein</fullName>
    </submittedName>
</protein>
<keyword evidence="1" id="KW-1133">Transmembrane helix</keyword>
<evidence type="ECO:0000313" key="3">
    <source>
        <dbReference type="Proteomes" id="UP000006054"/>
    </source>
</evidence>
<dbReference type="PROSITE" id="PS51257">
    <property type="entry name" value="PROKAR_LIPOPROTEIN"/>
    <property type="match status" value="1"/>
</dbReference>
<dbReference type="HOGENOM" id="CLU_2990103_0_0_10"/>
<dbReference type="AlphaFoldDB" id="I4ANM1"/>
<accession>I4ANM1</accession>
<gene>
    <name evidence="2" type="ordered locus">Fleli_3225</name>
</gene>
<dbReference type="Proteomes" id="UP000006054">
    <property type="component" value="Chromosome"/>
</dbReference>
<evidence type="ECO:0000256" key="1">
    <source>
        <dbReference type="SAM" id="Phobius"/>
    </source>
</evidence>
<proteinExistence type="predicted"/>